<dbReference type="Proteomes" id="UP000479710">
    <property type="component" value="Unassembled WGS sequence"/>
</dbReference>
<protein>
    <submittedName>
        <fullName evidence="1">Uncharacterized protein</fullName>
    </submittedName>
</protein>
<dbReference type="AlphaFoldDB" id="A0A6G1D850"/>
<proteinExistence type="predicted"/>
<name>A0A6G1D850_9ORYZ</name>
<evidence type="ECO:0000313" key="1">
    <source>
        <dbReference type="EMBL" id="KAF0908898.1"/>
    </source>
</evidence>
<gene>
    <name evidence="1" type="ORF">E2562_030200</name>
</gene>
<sequence>MPPRLRPLVCLPGANGDKVCCGRSGGKPAIARASSVTPMWYKEVDGAISVYAPAECIIDNEVADGHADMGRADED</sequence>
<accession>A0A6G1D850</accession>
<dbReference type="EMBL" id="SPHZ02000007">
    <property type="protein sequence ID" value="KAF0908898.1"/>
    <property type="molecule type" value="Genomic_DNA"/>
</dbReference>
<evidence type="ECO:0000313" key="2">
    <source>
        <dbReference type="Proteomes" id="UP000479710"/>
    </source>
</evidence>
<organism evidence="1 2">
    <name type="scientific">Oryza meyeriana var. granulata</name>
    <dbReference type="NCBI Taxonomy" id="110450"/>
    <lineage>
        <taxon>Eukaryota</taxon>
        <taxon>Viridiplantae</taxon>
        <taxon>Streptophyta</taxon>
        <taxon>Embryophyta</taxon>
        <taxon>Tracheophyta</taxon>
        <taxon>Spermatophyta</taxon>
        <taxon>Magnoliopsida</taxon>
        <taxon>Liliopsida</taxon>
        <taxon>Poales</taxon>
        <taxon>Poaceae</taxon>
        <taxon>BOP clade</taxon>
        <taxon>Oryzoideae</taxon>
        <taxon>Oryzeae</taxon>
        <taxon>Oryzinae</taxon>
        <taxon>Oryza</taxon>
        <taxon>Oryza meyeriana</taxon>
    </lineage>
</organism>
<reference evidence="1 2" key="1">
    <citation type="submission" date="2019-11" db="EMBL/GenBank/DDBJ databases">
        <title>Whole genome sequence of Oryza granulata.</title>
        <authorList>
            <person name="Li W."/>
        </authorList>
    </citation>
    <scope>NUCLEOTIDE SEQUENCE [LARGE SCALE GENOMIC DNA]</scope>
    <source>
        <strain evidence="2">cv. Menghai</strain>
        <tissue evidence="1">Leaf</tissue>
    </source>
</reference>
<keyword evidence="2" id="KW-1185">Reference proteome</keyword>
<comment type="caution">
    <text evidence="1">The sequence shown here is derived from an EMBL/GenBank/DDBJ whole genome shotgun (WGS) entry which is preliminary data.</text>
</comment>